<dbReference type="CDD" id="cd02901">
    <property type="entry name" value="Macro_Poa1p-like"/>
    <property type="match status" value="1"/>
</dbReference>
<dbReference type="InterPro" id="IPR043472">
    <property type="entry name" value="Macro_dom-like"/>
</dbReference>
<evidence type="ECO:0000256" key="1">
    <source>
        <dbReference type="ARBA" id="ARBA00035885"/>
    </source>
</evidence>
<evidence type="ECO:0000313" key="4">
    <source>
        <dbReference type="Proteomes" id="UP000591735"/>
    </source>
</evidence>
<protein>
    <submittedName>
        <fullName evidence="3">O-acetyl-ADP-ribose deacetylase (Regulator of RNase III)</fullName>
    </submittedName>
</protein>
<dbReference type="RefSeq" id="WP_183706575.1">
    <property type="nucleotide sequence ID" value="NZ_JACHFE010000015.1"/>
</dbReference>
<dbReference type="Pfam" id="PF01661">
    <property type="entry name" value="Macro"/>
    <property type="match status" value="1"/>
</dbReference>
<gene>
    <name evidence="3" type="ORF">HNR38_003421</name>
</gene>
<evidence type="ECO:0000313" key="3">
    <source>
        <dbReference type="EMBL" id="MBB5322903.1"/>
    </source>
</evidence>
<dbReference type="SMART" id="SM00506">
    <property type="entry name" value="A1pp"/>
    <property type="match status" value="1"/>
</dbReference>
<dbReference type="GO" id="GO:0140291">
    <property type="term" value="P:peptidyl-glutamate ADP-deribosylation"/>
    <property type="evidence" value="ECO:0007669"/>
    <property type="project" value="TreeGrafter"/>
</dbReference>
<accession>A0A840UFD6</accession>
<dbReference type="Proteomes" id="UP000591735">
    <property type="component" value="Unassembled WGS sequence"/>
</dbReference>
<feature type="domain" description="Macro" evidence="2">
    <location>
        <begin position="1"/>
        <end position="155"/>
    </location>
</feature>
<dbReference type="AlphaFoldDB" id="A0A840UFD6"/>
<name>A0A840UFD6_9GAMM</name>
<comment type="caution">
    <text evidence="3">The sequence shown here is derived from an EMBL/GenBank/DDBJ whole genome shotgun (WGS) entry which is preliminary data.</text>
</comment>
<organism evidence="3 4">
    <name type="scientific">Marinobacter oulmenensis</name>
    <dbReference type="NCBI Taxonomy" id="643747"/>
    <lineage>
        <taxon>Bacteria</taxon>
        <taxon>Pseudomonadati</taxon>
        <taxon>Pseudomonadota</taxon>
        <taxon>Gammaproteobacteria</taxon>
        <taxon>Pseudomonadales</taxon>
        <taxon>Marinobacteraceae</taxon>
        <taxon>Marinobacter</taxon>
    </lineage>
</organism>
<keyword evidence="4" id="KW-1185">Reference proteome</keyword>
<dbReference type="SUPFAM" id="SSF52949">
    <property type="entry name" value="Macro domain-like"/>
    <property type="match status" value="1"/>
</dbReference>
<evidence type="ECO:0000259" key="2">
    <source>
        <dbReference type="PROSITE" id="PS51154"/>
    </source>
</evidence>
<proteinExistence type="predicted"/>
<sequence length="354" mass="40206">MIEYTKGNLLEADVDALVNTVNTVGVMGKGIALMFKEAFPENFHAYAKACKEHQVRTGQMFVTERTDLMGPRWIINFPTKQHWRTKTKLEWIDTGLQDLRKVITEKGIKSIAIPPLGSGNGGLHWATVKPRIEEALGDLTGVRIVLFEPTAEYQNVTRRTGVEKLTPPRALIAELVRRYWVLGIECSLLEIQKLAWFMERAIVKSGLKDPMDLRFEANRYGPYADRLRHLLDSLDGSYLRCEKRLGDAKPEDVIWFEQSRKEKVHLYLKSGEANAYEAALEHVSELIDGFQSPLGMELLATVDWLIEREGCSPNLESVKEGLRNWPAGAAAAERKVKLFDDSMLNLAIERLHNF</sequence>
<dbReference type="PROSITE" id="PS51154">
    <property type="entry name" value="MACRO"/>
    <property type="match status" value="1"/>
</dbReference>
<comment type="catalytic activity">
    <reaction evidence="1">
        <text>an N-(ADP-alpha-D-ribosyl)-thymidine in DNA + H2O = a thymidine in DNA + ADP-D-ribose</text>
        <dbReference type="Rhea" id="RHEA:71655"/>
        <dbReference type="Rhea" id="RHEA-COMP:13556"/>
        <dbReference type="Rhea" id="RHEA-COMP:18051"/>
        <dbReference type="ChEBI" id="CHEBI:15377"/>
        <dbReference type="ChEBI" id="CHEBI:57967"/>
        <dbReference type="ChEBI" id="CHEBI:137386"/>
        <dbReference type="ChEBI" id="CHEBI:191199"/>
    </reaction>
    <physiologicalReaction direction="left-to-right" evidence="1">
        <dbReference type="Rhea" id="RHEA:71656"/>
    </physiologicalReaction>
</comment>
<dbReference type="PANTHER" id="PTHR12521:SF0">
    <property type="entry name" value="ADP-RIBOSE GLYCOHYDROLASE OARD1"/>
    <property type="match status" value="1"/>
</dbReference>
<dbReference type="InterPro" id="IPR002589">
    <property type="entry name" value="Macro_dom"/>
</dbReference>
<dbReference type="EMBL" id="JACHFE010000015">
    <property type="protein sequence ID" value="MBB5322903.1"/>
    <property type="molecule type" value="Genomic_DNA"/>
</dbReference>
<dbReference type="InterPro" id="IPR050892">
    <property type="entry name" value="ADP-ribose_metab_enzymes"/>
</dbReference>
<reference evidence="3 4" key="1">
    <citation type="submission" date="2020-08" db="EMBL/GenBank/DDBJ databases">
        <title>Genomic Encyclopedia of Type Strains, Phase IV (KMG-IV): sequencing the most valuable type-strain genomes for metagenomic binning, comparative biology and taxonomic classification.</title>
        <authorList>
            <person name="Goeker M."/>
        </authorList>
    </citation>
    <scope>NUCLEOTIDE SEQUENCE [LARGE SCALE GENOMIC DNA]</scope>
    <source>
        <strain evidence="3 4">DSM 22359</strain>
    </source>
</reference>
<dbReference type="Gene3D" id="3.40.220.10">
    <property type="entry name" value="Leucine Aminopeptidase, subunit E, domain 1"/>
    <property type="match status" value="1"/>
</dbReference>
<dbReference type="PANTHER" id="PTHR12521">
    <property type="entry name" value="PROTEIN C6ORF130"/>
    <property type="match status" value="1"/>
</dbReference>